<proteinExistence type="predicted"/>
<protein>
    <submittedName>
        <fullName evidence="2">Uncharacterized protein</fullName>
    </submittedName>
</protein>
<evidence type="ECO:0000256" key="1">
    <source>
        <dbReference type="SAM" id="MobiDB-lite"/>
    </source>
</evidence>
<gene>
    <name evidence="2" type="ORF">CONLIGDRAFT_679335</name>
</gene>
<dbReference type="Proteomes" id="UP000182658">
    <property type="component" value="Unassembled WGS sequence"/>
</dbReference>
<accession>A0A1J7JS11</accession>
<dbReference type="OrthoDB" id="2687876at2759"/>
<dbReference type="EMBL" id="KV875096">
    <property type="protein sequence ID" value="OIW30554.1"/>
    <property type="molecule type" value="Genomic_DNA"/>
</dbReference>
<keyword evidence="3" id="KW-1185">Reference proteome</keyword>
<sequence length="316" mass="35157">MDSGQRGFPERVRAMVDMFDSLSLDDLDPEMLRNLFASFIQMFCEIEMALWRLDSGEDEEPVNDLDDHDIEAGLAERPHGRLLPQADPGPRLHAHGHRRGQQAHPPPEAKKLIYNPIFPEVDEFDLIFCGGAPTRNHRPHGNSNSFSQQAHLTAAGRLLGDCYSGQRELHSGRPASGHHIRPEAGRPRCHAIGHFLYLPTATRCCPNCLHEEDKFRTVTLASYVQVYEAHQLRRGHTDSSLPAYCVARALNCPDTGPRTGTGEVEGTAVWVTVASVVSVTEMSWAITNFETRVRQLFGNNRCGSAGGYRDDVGFYA</sequence>
<organism evidence="2 3">
    <name type="scientific">Coniochaeta ligniaria NRRL 30616</name>
    <dbReference type="NCBI Taxonomy" id="1408157"/>
    <lineage>
        <taxon>Eukaryota</taxon>
        <taxon>Fungi</taxon>
        <taxon>Dikarya</taxon>
        <taxon>Ascomycota</taxon>
        <taxon>Pezizomycotina</taxon>
        <taxon>Sordariomycetes</taxon>
        <taxon>Sordariomycetidae</taxon>
        <taxon>Coniochaetales</taxon>
        <taxon>Coniochaetaceae</taxon>
        <taxon>Coniochaeta</taxon>
    </lineage>
</organism>
<dbReference type="STRING" id="1408157.A0A1J7JS11"/>
<feature type="compositionally biased region" description="Basic residues" evidence="1">
    <location>
        <begin position="92"/>
        <end position="101"/>
    </location>
</feature>
<dbReference type="AlphaFoldDB" id="A0A1J7JS11"/>
<name>A0A1J7JS11_9PEZI</name>
<reference evidence="2 3" key="1">
    <citation type="submission" date="2016-10" db="EMBL/GenBank/DDBJ databases">
        <title>Draft genome sequence of Coniochaeta ligniaria NRRL30616, a lignocellulolytic fungus for bioabatement of inhibitors in plant biomass hydrolysates.</title>
        <authorList>
            <consortium name="DOE Joint Genome Institute"/>
            <person name="Jimenez D.J."/>
            <person name="Hector R.E."/>
            <person name="Riley R."/>
            <person name="Sun H."/>
            <person name="Grigoriev I.V."/>
            <person name="Van Elsas J.D."/>
            <person name="Nichols N.N."/>
        </authorList>
    </citation>
    <scope>NUCLEOTIDE SEQUENCE [LARGE SCALE GENOMIC DNA]</scope>
    <source>
        <strain evidence="2 3">NRRL 30616</strain>
    </source>
</reference>
<dbReference type="InParanoid" id="A0A1J7JS11"/>
<evidence type="ECO:0000313" key="3">
    <source>
        <dbReference type="Proteomes" id="UP000182658"/>
    </source>
</evidence>
<feature type="region of interest" description="Disordered" evidence="1">
    <location>
        <begin position="77"/>
        <end position="109"/>
    </location>
</feature>
<evidence type="ECO:0000313" key="2">
    <source>
        <dbReference type="EMBL" id="OIW30554.1"/>
    </source>
</evidence>